<evidence type="ECO:0008006" key="5">
    <source>
        <dbReference type="Google" id="ProtNLM"/>
    </source>
</evidence>
<evidence type="ECO:0000256" key="2">
    <source>
        <dbReference type="ARBA" id="ARBA00025223"/>
    </source>
</evidence>
<dbReference type="PANTHER" id="PTHR10460:SF11">
    <property type="entry name" value="PROTEIN ABIL5-RELATED"/>
    <property type="match status" value="1"/>
</dbReference>
<dbReference type="InterPro" id="IPR028457">
    <property type="entry name" value="ABI"/>
</dbReference>
<gene>
    <name evidence="3" type="ORF">VFH_I157160</name>
</gene>
<comment type="function">
    <text evidence="2">Involved in regulation of actin and microtubule organization. Part of a WAVE complex that activates the Arp2/3 complex.</text>
</comment>
<name>A0AAV0ZEE1_VICFA</name>
<dbReference type="Gene3D" id="6.10.140.1620">
    <property type="match status" value="1"/>
</dbReference>
<reference evidence="3 4" key="1">
    <citation type="submission" date="2023-01" db="EMBL/GenBank/DDBJ databases">
        <authorList>
            <person name="Kreplak J."/>
        </authorList>
    </citation>
    <scope>NUCLEOTIDE SEQUENCE [LARGE SCALE GENOMIC DNA]</scope>
</reference>
<dbReference type="PANTHER" id="PTHR10460">
    <property type="entry name" value="ABL INTERACTOR FAMILY MEMBER"/>
    <property type="match status" value="1"/>
</dbReference>
<evidence type="ECO:0000313" key="4">
    <source>
        <dbReference type="Proteomes" id="UP001157006"/>
    </source>
</evidence>
<proteinExistence type="inferred from homology"/>
<comment type="similarity">
    <text evidence="1">Belongs to the ABI family.</text>
</comment>
<accession>A0AAV0ZEE1</accession>
<dbReference type="Proteomes" id="UP001157006">
    <property type="component" value="Chromosome 1S"/>
</dbReference>
<evidence type="ECO:0000256" key="1">
    <source>
        <dbReference type="ARBA" id="ARBA00010020"/>
    </source>
</evidence>
<organism evidence="3 4">
    <name type="scientific">Vicia faba</name>
    <name type="common">Broad bean</name>
    <name type="synonym">Faba vulgaris</name>
    <dbReference type="NCBI Taxonomy" id="3906"/>
    <lineage>
        <taxon>Eukaryota</taxon>
        <taxon>Viridiplantae</taxon>
        <taxon>Streptophyta</taxon>
        <taxon>Embryophyta</taxon>
        <taxon>Tracheophyta</taxon>
        <taxon>Spermatophyta</taxon>
        <taxon>Magnoliopsida</taxon>
        <taxon>eudicotyledons</taxon>
        <taxon>Gunneridae</taxon>
        <taxon>Pentapetalae</taxon>
        <taxon>rosids</taxon>
        <taxon>fabids</taxon>
        <taxon>Fabales</taxon>
        <taxon>Fabaceae</taxon>
        <taxon>Papilionoideae</taxon>
        <taxon>50 kb inversion clade</taxon>
        <taxon>NPAAA clade</taxon>
        <taxon>Hologalegina</taxon>
        <taxon>IRL clade</taxon>
        <taxon>Fabeae</taxon>
        <taxon>Vicia</taxon>
    </lineage>
</organism>
<keyword evidence="4" id="KW-1185">Reference proteome</keyword>
<sequence length="215" mass="25160">MDVKFKSLSEGEHEEEEKENIHFLKSLQELRELRSQLHYAADYCETTFLKSEKKKDVMENTKEYICRAMVTVVDHLGNVSSNLEGLISHTNSFSDAQIKIQCLKQRLFSCEQYADKLSISNMQWKEKFPRFHTRYLSPSPILEKTQENLKPAIATNNKHNNLAFVMPVRDGLKVLAKVSNPKFHFQATPKVRPRHRRSVHGSDILWLIRRTKHTH</sequence>
<protein>
    <recommendedName>
        <fullName evidence="5">Protein ABIL5</fullName>
    </recommendedName>
</protein>
<dbReference type="AlphaFoldDB" id="A0AAV0ZEE1"/>
<dbReference type="EMBL" id="OX451735">
    <property type="protein sequence ID" value="CAI8594765.1"/>
    <property type="molecule type" value="Genomic_DNA"/>
</dbReference>
<evidence type="ECO:0000313" key="3">
    <source>
        <dbReference type="EMBL" id="CAI8594765.1"/>
    </source>
</evidence>